<name>A0ABU6T8M4_9FABA</name>
<dbReference type="PANTHER" id="PTHR33167:SF33">
    <property type="entry name" value="MYB-CC TYPE TRANSCRIPTION FACTOR LHEQLE-CONTAINING DOMAIN-CONTAINING PROTEIN"/>
    <property type="match status" value="1"/>
</dbReference>
<feature type="region of interest" description="Disordered" evidence="1">
    <location>
        <begin position="195"/>
        <end position="237"/>
    </location>
</feature>
<feature type="compositionally biased region" description="Low complexity" evidence="1">
    <location>
        <begin position="200"/>
        <end position="217"/>
    </location>
</feature>
<gene>
    <name evidence="2" type="ORF">PIB30_021565</name>
</gene>
<dbReference type="Proteomes" id="UP001341840">
    <property type="component" value="Unassembled WGS sequence"/>
</dbReference>
<reference evidence="2 3" key="1">
    <citation type="journal article" date="2023" name="Plants (Basel)">
        <title>Bridging the Gap: Combining Genomics and Transcriptomics Approaches to Understand Stylosanthes scabra, an Orphan Legume from the Brazilian Caatinga.</title>
        <authorList>
            <person name="Ferreira-Neto J.R.C."/>
            <person name="da Silva M.D."/>
            <person name="Binneck E."/>
            <person name="de Melo N.F."/>
            <person name="da Silva R.H."/>
            <person name="de Melo A.L.T.M."/>
            <person name="Pandolfi V."/>
            <person name="Bustamante F.O."/>
            <person name="Brasileiro-Vidal A.C."/>
            <person name="Benko-Iseppon A.M."/>
        </authorList>
    </citation>
    <scope>NUCLEOTIDE SEQUENCE [LARGE SCALE GENOMIC DNA]</scope>
    <source>
        <tissue evidence="2">Leaves</tissue>
    </source>
</reference>
<feature type="compositionally biased region" description="Polar residues" evidence="1">
    <location>
        <begin position="263"/>
        <end position="275"/>
    </location>
</feature>
<evidence type="ECO:0000313" key="3">
    <source>
        <dbReference type="Proteomes" id="UP001341840"/>
    </source>
</evidence>
<evidence type="ECO:0000256" key="1">
    <source>
        <dbReference type="SAM" id="MobiDB-lite"/>
    </source>
</evidence>
<comment type="caution">
    <text evidence="2">The sequence shown here is derived from an EMBL/GenBank/DDBJ whole genome shotgun (WGS) entry which is preliminary data.</text>
</comment>
<accession>A0ABU6T8M4</accession>
<dbReference type="PANTHER" id="PTHR33167">
    <property type="entry name" value="TRANSCRIPTION FACTOR, PUTATIVE (DUF863)-RELATED"/>
    <property type="match status" value="1"/>
</dbReference>
<protein>
    <submittedName>
        <fullName evidence="2">Uncharacterized protein</fullName>
    </submittedName>
</protein>
<proteinExistence type="predicted"/>
<sequence>MGTKIEYSINLLAPSSVDSKKFSTDGGVNVWEHFQNKALTNNNNKIGDKKLQDSSMDRVPDTSNIESIKKTMQMHEDIFKNQVRELHRVYSVQKMMMDELKNEIRQKKLWSNNGIAIAMNHPHLFQERSGSCSASGETKRKQKGFDLERPLAEEVSIFAAGADEGEAAAGVVGTRNNDHDGDEEEMEVDLTLSIGGSHVNKNNNSYDTNNNNNNNNSKKNKKKKPYMAPLGFSDSSRNNNYGKIKELMMNSSVSFQSDRDCSDPTTPMSSSSVTYDQERERKGPHWLSQGLKLN</sequence>
<feature type="region of interest" description="Disordered" evidence="1">
    <location>
        <begin position="255"/>
        <end position="294"/>
    </location>
</feature>
<evidence type="ECO:0000313" key="2">
    <source>
        <dbReference type="EMBL" id="MED6145059.1"/>
    </source>
</evidence>
<keyword evidence="3" id="KW-1185">Reference proteome</keyword>
<organism evidence="2 3">
    <name type="scientific">Stylosanthes scabra</name>
    <dbReference type="NCBI Taxonomy" id="79078"/>
    <lineage>
        <taxon>Eukaryota</taxon>
        <taxon>Viridiplantae</taxon>
        <taxon>Streptophyta</taxon>
        <taxon>Embryophyta</taxon>
        <taxon>Tracheophyta</taxon>
        <taxon>Spermatophyta</taxon>
        <taxon>Magnoliopsida</taxon>
        <taxon>eudicotyledons</taxon>
        <taxon>Gunneridae</taxon>
        <taxon>Pentapetalae</taxon>
        <taxon>rosids</taxon>
        <taxon>fabids</taxon>
        <taxon>Fabales</taxon>
        <taxon>Fabaceae</taxon>
        <taxon>Papilionoideae</taxon>
        <taxon>50 kb inversion clade</taxon>
        <taxon>dalbergioids sensu lato</taxon>
        <taxon>Dalbergieae</taxon>
        <taxon>Pterocarpus clade</taxon>
        <taxon>Stylosanthes</taxon>
    </lineage>
</organism>
<dbReference type="EMBL" id="JASCZI010090692">
    <property type="protein sequence ID" value="MED6145059.1"/>
    <property type="molecule type" value="Genomic_DNA"/>
</dbReference>